<sequence length="344" mass="40132">MNEISFDFINLKNEKTKLEVEDFLNHFDLKYTKVDCTIVARVKNKIIGVCSKLNNLIKNVAVADEYKGMNLLNSLLTLIIKKINEQNFKNVFVITKFINKKIFLEMNFKLIYENENISFLTTDDSEFKKYKLYIESFNLKGTIGVIIMNANPMTKGHLSLIETASLQNDHVIIIPVKEEGSLFTYKERVNIIQKNIVQFNNVILIEGTEFLVSKNFFPSYFIKSDEQTIIEQCKLDVNIFCSLFSKFLNQVTRYVGEEPYSQTTKNYNEVIKEILNQKDIGIKIIKRSEFNGQAISASKVRELIYKQDFESLKNYVTKLTYEFITSKEIIIRAKENPDMVFKKH</sequence>
<dbReference type="SUPFAM" id="SSF52374">
    <property type="entry name" value="Nucleotidylyl transferase"/>
    <property type="match status" value="1"/>
</dbReference>
<accession>W6A5V1</accession>
<dbReference type="InterPro" id="IPR004821">
    <property type="entry name" value="Cyt_trans-like"/>
</dbReference>
<keyword evidence="4" id="KW-0436">Ligase</keyword>
<dbReference type="GO" id="GO:0005524">
    <property type="term" value="F:ATP binding"/>
    <property type="evidence" value="ECO:0007669"/>
    <property type="project" value="UniProtKB-KW"/>
</dbReference>
<dbReference type="InterPro" id="IPR016181">
    <property type="entry name" value="Acyl_CoA_acyltransferase"/>
</dbReference>
<dbReference type="Pfam" id="PF08218">
    <property type="entry name" value="Citrate_ly_lig"/>
    <property type="match status" value="1"/>
</dbReference>
<keyword evidence="4" id="KW-0456">Lyase</keyword>
<dbReference type="PATRIC" id="fig|1276246.3.peg.171"/>
<dbReference type="NCBIfam" id="TIGR00125">
    <property type="entry name" value="cyt_tran_rel"/>
    <property type="match status" value="1"/>
</dbReference>
<dbReference type="SMART" id="SM00764">
    <property type="entry name" value="Citrate_ly_lig"/>
    <property type="match status" value="1"/>
</dbReference>
<evidence type="ECO:0000313" key="4">
    <source>
        <dbReference type="EMBL" id="AHI52513.1"/>
    </source>
</evidence>
<proteinExistence type="predicted"/>
<gene>
    <name evidence="4" type="primary">citC</name>
    <name evidence="4" type="ORF">SCULI_v1c01720</name>
</gene>
<evidence type="ECO:0000256" key="2">
    <source>
        <dbReference type="ARBA" id="ARBA00022840"/>
    </source>
</evidence>
<name>W6A5V1_9MOLU</name>
<dbReference type="Proteomes" id="UP000019267">
    <property type="component" value="Chromosome"/>
</dbReference>
<dbReference type="EMBL" id="CP006681">
    <property type="protein sequence ID" value="AHI52513.1"/>
    <property type="molecule type" value="Genomic_DNA"/>
</dbReference>
<dbReference type="GO" id="GO:0008771">
    <property type="term" value="F:[citrate (pro-3S)-lyase] ligase activity"/>
    <property type="evidence" value="ECO:0007669"/>
    <property type="project" value="InterPro"/>
</dbReference>
<organism evidence="4 5">
    <name type="scientific">Spiroplasma culicicola AES-1</name>
    <dbReference type="NCBI Taxonomy" id="1276246"/>
    <lineage>
        <taxon>Bacteria</taxon>
        <taxon>Bacillati</taxon>
        <taxon>Mycoplasmatota</taxon>
        <taxon>Mollicutes</taxon>
        <taxon>Entomoplasmatales</taxon>
        <taxon>Spiroplasmataceae</taxon>
        <taxon>Spiroplasma</taxon>
    </lineage>
</organism>
<keyword evidence="1" id="KW-0547">Nucleotide-binding</keyword>
<dbReference type="InterPro" id="IPR013166">
    <property type="entry name" value="Citrate_lyase_ligase_C"/>
</dbReference>
<dbReference type="AlphaFoldDB" id="W6A5V1"/>
<dbReference type="InterPro" id="IPR005216">
    <property type="entry name" value="Citrate_lyase_ligase"/>
</dbReference>
<keyword evidence="5" id="KW-1185">Reference proteome</keyword>
<dbReference type="RefSeq" id="WP_025362755.1">
    <property type="nucleotide sequence ID" value="NZ_CP006681.1"/>
</dbReference>
<dbReference type="InterPro" id="IPR014729">
    <property type="entry name" value="Rossmann-like_a/b/a_fold"/>
</dbReference>
<reference evidence="4 5" key="1">
    <citation type="journal article" date="2014" name="Genome Biol. Evol.">
        <title>Molecular evolution of the substrate utilization strategies and putative virulence factors in mosquito-associated Spiroplasma species.</title>
        <authorList>
            <person name="Chang T.H."/>
            <person name="Lo W.S."/>
            <person name="Ku C."/>
            <person name="Chen L.L."/>
            <person name="Kuo C.H."/>
        </authorList>
    </citation>
    <scope>NUCLEOTIDE SEQUENCE [LARGE SCALE GENOMIC DNA]</scope>
    <source>
        <strain evidence="4">AES-1</strain>
    </source>
</reference>
<evidence type="ECO:0000259" key="3">
    <source>
        <dbReference type="SMART" id="SM00764"/>
    </source>
</evidence>
<dbReference type="OrthoDB" id="9779753at2"/>
<protein>
    <submittedName>
        <fullName evidence="4">[citrate (Pro-3S)-lyase] ligase</fullName>
    </submittedName>
</protein>
<dbReference type="STRING" id="1276246.SCULI_v1c01720"/>
<dbReference type="PANTHER" id="PTHR40599:SF1">
    <property type="entry name" value="[CITRATE [PRO-3S]-LYASE] LIGASE"/>
    <property type="match status" value="1"/>
</dbReference>
<dbReference type="Gene3D" id="3.40.50.620">
    <property type="entry name" value="HUPs"/>
    <property type="match status" value="1"/>
</dbReference>
<feature type="domain" description="Citrate lyase ligase C-terminal" evidence="3">
    <location>
        <begin position="143"/>
        <end position="324"/>
    </location>
</feature>
<dbReference type="eggNOG" id="COG3053">
    <property type="taxonomic scope" value="Bacteria"/>
</dbReference>
<dbReference type="SUPFAM" id="SSF55729">
    <property type="entry name" value="Acyl-CoA N-acyltransferases (Nat)"/>
    <property type="match status" value="1"/>
</dbReference>
<dbReference type="GO" id="GO:0016829">
    <property type="term" value="F:lyase activity"/>
    <property type="evidence" value="ECO:0007669"/>
    <property type="project" value="UniProtKB-KW"/>
</dbReference>
<dbReference type="KEGG" id="scq:SCULI_v1c01720"/>
<dbReference type="PANTHER" id="PTHR40599">
    <property type="entry name" value="[CITRATE [PRO-3S]-LYASE] LIGASE"/>
    <property type="match status" value="1"/>
</dbReference>
<keyword evidence="2" id="KW-0067">ATP-binding</keyword>
<evidence type="ECO:0000256" key="1">
    <source>
        <dbReference type="ARBA" id="ARBA00022741"/>
    </source>
</evidence>
<dbReference type="HOGENOM" id="CLU_063190_0_0_14"/>
<evidence type="ECO:0000313" key="5">
    <source>
        <dbReference type="Proteomes" id="UP000019267"/>
    </source>
</evidence>